<proteinExistence type="predicted"/>
<name>A0A1B6G9N7_9HEMI</name>
<dbReference type="EMBL" id="GECZ01010629">
    <property type="protein sequence ID" value="JAS59140.1"/>
    <property type="molecule type" value="Transcribed_RNA"/>
</dbReference>
<evidence type="ECO:0000313" key="2">
    <source>
        <dbReference type="EMBL" id="JAS59140.1"/>
    </source>
</evidence>
<dbReference type="InterPro" id="IPR036691">
    <property type="entry name" value="Endo/exonu/phosph_ase_sf"/>
</dbReference>
<evidence type="ECO:0000259" key="1">
    <source>
        <dbReference type="Pfam" id="PF14529"/>
    </source>
</evidence>
<dbReference type="AlphaFoldDB" id="A0A1B6G9N7"/>
<reference evidence="2" key="1">
    <citation type="submission" date="2015-11" db="EMBL/GenBank/DDBJ databases">
        <title>De novo transcriptome assembly of four potential Pierce s Disease insect vectors from Arizona vineyards.</title>
        <authorList>
            <person name="Tassone E.E."/>
        </authorList>
    </citation>
    <scope>NUCLEOTIDE SEQUENCE</scope>
</reference>
<organism evidence="2">
    <name type="scientific">Cuerna arida</name>
    <dbReference type="NCBI Taxonomy" id="1464854"/>
    <lineage>
        <taxon>Eukaryota</taxon>
        <taxon>Metazoa</taxon>
        <taxon>Ecdysozoa</taxon>
        <taxon>Arthropoda</taxon>
        <taxon>Hexapoda</taxon>
        <taxon>Insecta</taxon>
        <taxon>Pterygota</taxon>
        <taxon>Neoptera</taxon>
        <taxon>Paraneoptera</taxon>
        <taxon>Hemiptera</taxon>
        <taxon>Auchenorrhyncha</taxon>
        <taxon>Membracoidea</taxon>
        <taxon>Cicadellidae</taxon>
        <taxon>Cicadellinae</taxon>
        <taxon>Proconiini</taxon>
        <taxon>Cuerna</taxon>
    </lineage>
</organism>
<dbReference type="PANTHER" id="PTHR33776:SF4">
    <property type="entry name" value="ENDONUCLEASE_EXONUCLEASE_PHOSPHATASE DOMAIN-CONTAINING PROTEIN"/>
    <property type="match status" value="1"/>
</dbReference>
<dbReference type="Gene3D" id="3.60.10.10">
    <property type="entry name" value="Endonuclease/exonuclease/phosphatase"/>
    <property type="match status" value="1"/>
</dbReference>
<gene>
    <name evidence="2" type="ORF">g.2053</name>
</gene>
<protein>
    <recommendedName>
        <fullName evidence="1">Endonuclease/exonuclease/phosphatase domain-containing protein</fullName>
    </recommendedName>
</protein>
<feature type="non-terminal residue" evidence="2">
    <location>
        <position position="1"/>
    </location>
</feature>
<sequence length="185" mass="21088">FRETHKTGGVAIYVEETLKRSAFNVPIRQYRQELVCEIALVKVMLDNTCIYIMGTYRSPSSNLDKSLDILSKTIEINKLENSNLLIMGDINVDILKPDRRSAKLQETLASHNIQRLELPPTRVTSNTISSIDWICTNLRSEELTVTVYNSGLSDHTAQVCTIKTEQVIENFTSTYRTFRQKTSLN</sequence>
<accession>A0A1B6G9N7</accession>
<dbReference type="Pfam" id="PF14529">
    <property type="entry name" value="Exo_endo_phos_2"/>
    <property type="match status" value="1"/>
</dbReference>
<dbReference type="InterPro" id="IPR005135">
    <property type="entry name" value="Endo/exonuclease/phosphatase"/>
</dbReference>
<feature type="domain" description="Endonuclease/exonuclease/phosphatase" evidence="1">
    <location>
        <begin position="50"/>
        <end position="156"/>
    </location>
</feature>
<dbReference type="PANTHER" id="PTHR33776">
    <property type="entry name" value="ENDO/EXONUCLEASE/PHOSPHATASE DOMAIN-CONTAINING PROTEIN"/>
    <property type="match status" value="1"/>
</dbReference>
<dbReference type="SUPFAM" id="SSF56219">
    <property type="entry name" value="DNase I-like"/>
    <property type="match status" value="1"/>
</dbReference>